<dbReference type="Gene3D" id="2.60.120.620">
    <property type="entry name" value="q2cbj1_9rhob like domain"/>
    <property type="match status" value="1"/>
</dbReference>
<dbReference type="InterPro" id="IPR051559">
    <property type="entry name" value="HIF_prolyl_hydroxylases"/>
</dbReference>
<accession>A0AA96WTA6</accession>
<dbReference type="EMBL" id="CP130144">
    <property type="protein sequence ID" value="WNZ43774.1"/>
    <property type="molecule type" value="Genomic_DNA"/>
</dbReference>
<evidence type="ECO:0000256" key="5">
    <source>
        <dbReference type="ARBA" id="ARBA00023002"/>
    </source>
</evidence>
<feature type="domain" description="Fe2OG dioxygenase" evidence="7">
    <location>
        <begin position="92"/>
        <end position="207"/>
    </location>
</feature>
<keyword evidence="5" id="KW-0560">Oxidoreductase</keyword>
<keyword evidence="6" id="KW-0408">Iron</keyword>
<reference evidence="8" key="2">
    <citation type="submission" date="2023-07" db="EMBL/GenBank/DDBJ databases">
        <authorList>
            <person name="Bai X.-H."/>
            <person name="Wang H.-H."/>
            <person name="Wang J."/>
            <person name="Ma M.-Y."/>
            <person name="Hu H.-H."/>
            <person name="Song Z.-L."/>
            <person name="Ma H.-G."/>
            <person name="Fan Y."/>
            <person name="Du C.-Y."/>
            <person name="Xu J.-C."/>
        </authorList>
    </citation>
    <scope>NUCLEOTIDE SEQUENCE</scope>
    <source>
        <strain evidence="8">CZ1</strain>
    </source>
</reference>
<dbReference type="InterPro" id="IPR044862">
    <property type="entry name" value="Pro_4_hyd_alph_FE2OG_OXY"/>
</dbReference>
<dbReference type="PANTHER" id="PTHR12907">
    <property type="entry name" value="EGL NINE HOMOLOG-RELATED"/>
    <property type="match status" value="1"/>
</dbReference>
<dbReference type="PROSITE" id="PS51471">
    <property type="entry name" value="FE2OG_OXY"/>
    <property type="match status" value="1"/>
</dbReference>
<evidence type="ECO:0000313" key="8">
    <source>
        <dbReference type="EMBL" id="WNZ43774.1"/>
    </source>
</evidence>
<proteinExistence type="predicted"/>
<reference evidence="8" key="1">
    <citation type="journal article" date="2023" name="Plants (Basel)">
        <title>Genomic Analysis of Leptolyngbya boryana CZ1 Reveals Efficient Carbon Fixation Modules.</title>
        <authorList>
            <person name="Bai X."/>
            <person name="Wang H."/>
            <person name="Cheng W."/>
            <person name="Wang J."/>
            <person name="Ma M."/>
            <person name="Hu H."/>
            <person name="Song Z."/>
            <person name="Ma H."/>
            <person name="Fan Y."/>
            <person name="Du C."/>
            <person name="Xu J."/>
        </authorList>
    </citation>
    <scope>NUCLEOTIDE SEQUENCE</scope>
    <source>
        <strain evidence="8">CZ1</strain>
    </source>
</reference>
<evidence type="ECO:0000256" key="6">
    <source>
        <dbReference type="ARBA" id="ARBA00023004"/>
    </source>
</evidence>
<dbReference type="RefSeq" id="WP_316425941.1">
    <property type="nucleotide sequence ID" value="NZ_CP130144.1"/>
</dbReference>
<evidence type="ECO:0000256" key="1">
    <source>
        <dbReference type="ARBA" id="ARBA00001961"/>
    </source>
</evidence>
<gene>
    <name evidence="8" type="ORF">Q2T42_18190</name>
</gene>
<dbReference type="InterPro" id="IPR006620">
    <property type="entry name" value="Pro_4_hyd_alph"/>
</dbReference>
<dbReference type="Pfam" id="PF13640">
    <property type="entry name" value="2OG-FeII_Oxy_3"/>
    <property type="match status" value="1"/>
</dbReference>
<dbReference type="AlphaFoldDB" id="A0AA96WTA6"/>
<evidence type="ECO:0000256" key="3">
    <source>
        <dbReference type="ARBA" id="ARBA00022896"/>
    </source>
</evidence>
<organism evidence="8">
    <name type="scientific">Leptolyngbya boryana CZ1</name>
    <dbReference type="NCBI Taxonomy" id="3060204"/>
    <lineage>
        <taxon>Bacteria</taxon>
        <taxon>Bacillati</taxon>
        <taxon>Cyanobacteriota</taxon>
        <taxon>Cyanophyceae</taxon>
        <taxon>Leptolyngbyales</taxon>
        <taxon>Leptolyngbyaceae</taxon>
        <taxon>Leptolyngbya group</taxon>
        <taxon>Leptolyngbya</taxon>
    </lineage>
</organism>
<evidence type="ECO:0000256" key="2">
    <source>
        <dbReference type="ARBA" id="ARBA00022723"/>
    </source>
</evidence>
<dbReference type="GO" id="GO:0051213">
    <property type="term" value="F:dioxygenase activity"/>
    <property type="evidence" value="ECO:0007669"/>
    <property type="project" value="UniProtKB-KW"/>
</dbReference>
<dbReference type="GO" id="GO:0031418">
    <property type="term" value="F:L-ascorbic acid binding"/>
    <property type="evidence" value="ECO:0007669"/>
    <property type="project" value="UniProtKB-KW"/>
</dbReference>
<dbReference type="GO" id="GO:0016705">
    <property type="term" value="F:oxidoreductase activity, acting on paired donors, with incorporation or reduction of molecular oxygen"/>
    <property type="evidence" value="ECO:0007669"/>
    <property type="project" value="InterPro"/>
</dbReference>
<dbReference type="SMART" id="SM00702">
    <property type="entry name" value="P4Hc"/>
    <property type="match status" value="1"/>
</dbReference>
<sequence>MQTQQITRASALIPSHYICFDDFLTIEENRQFLDYAIADQASYLPAPTSTDDPSKRKALSMQPSPTFSQFSNLVLNRIETVWTETLTALKVQPFSASKITVQLIAQNDGDYVKRHCDRNTVAPDRKITFVYYLHQQPKSFSGGEFVLYDSHLEAGTLISSDSHRVIQPINNRLLLFVSRNFHEVLPVQCPSGMFAQSRFAFSGWFHQAELLNHLGV</sequence>
<protein>
    <submittedName>
        <fullName evidence="8">2OG-Fe(II) oxygenase</fullName>
    </submittedName>
</protein>
<evidence type="ECO:0000259" key="7">
    <source>
        <dbReference type="PROSITE" id="PS51471"/>
    </source>
</evidence>
<comment type="cofactor">
    <cofactor evidence="1">
        <name>L-ascorbate</name>
        <dbReference type="ChEBI" id="CHEBI:38290"/>
    </cofactor>
</comment>
<dbReference type="PANTHER" id="PTHR12907:SF26">
    <property type="entry name" value="HIF PROLYL HYDROXYLASE, ISOFORM C"/>
    <property type="match status" value="1"/>
</dbReference>
<keyword evidence="2" id="KW-0479">Metal-binding</keyword>
<dbReference type="InterPro" id="IPR005123">
    <property type="entry name" value="Oxoglu/Fe-dep_dioxygenase_dom"/>
</dbReference>
<dbReference type="GO" id="GO:0005506">
    <property type="term" value="F:iron ion binding"/>
    <property type="evidence" value="ECO:0007669"/>
    <property type="project" value="InterPro"/>
</dbReference>
<evidence type="ECO:0000256" key="4">
    <source>
        <dbReference type="ARBA" id="ARBA00022964"/>
    </source>
</evidence>
<keyword evidence="4" id="KW-0223">Dioxygenase</keyword>
<keyword evidence="3" id="KW-0847">Vitamin C</keyword>
<name>A0AA96WTA6_LEPBY</name>